<evidence type="ECO:0000313" key="4">
    <source>
        <dbReference type="Proteomes" id="UP001218188"/>
    </source>
</evidence>
<dbReference type="CDD" id="cd19075">
    <property type="entry name" value="AKR_AKR7A1-5"/>
    <property type="match status" value="1"/>
</dbReference>
<dbReference type="AlphaFoldDB" id="A0AAD6WVM4"/>
<dbReference type="InterPro" id="IPR050523">
    <property type="entry name" value="AKR_Detox_Biosynth"/>
</dbReference>
<feature type="domain" description="NADP-dependent oxidoreductase" evidence="2">
    <location>
        <begin position="9"/>
        <end position="314"/>
    </location>
</feature>
<gene>
    <name evidence="3" type="ORF">C8F04DRAFT_1125546</name>
</gene>
<organism evidence="3 4">
    <name type="scientific">Mycena alexandri</name>
    <dbReference type="NCBI Taxonomy" id="1745969"/>
    <lineage>
        <taxon>Eukaryota</taxon>
        <taxon>Fungi</taxon>
        <taxon>Dikarya</taxon>
        <taxon>Basidiomycota</taxon>
        <taxon>Agaricomycotina</taxon>
        <taxon>Agaricomycetes</taxon>
        <taxon>Agaricomycetidae</taxon>
        <taxon>Agaricales</taxon>
        <taxon>Marasmiineae</taxon>
        <taxon>Mycenaceae</taxon>
        <taxon>Mycena</taxon>
    </lineage>
</organism>
<dbReference type="GO" id="GO:0016491">
    <property type="term" value="F:oxidoreductase activity"/>
    <property type="evidence" value="ECO:0007669"/>
    <property type="project" value="UniProtKB-KW"/>
</dbReference>
<keyword evidence="4" id="KW-1185">Reference proteome</keyword>
<accession>A0AAD6WVM4</accession>
<dbReference type="EMBL" id="JARJCM010000139">
    <property type="protein sequence ID" value="KAJ7026375.1"/>
    <property type="molecule type" value="Genomic_DNA"/>
</dbReference>
<proteinExistence type="predicted"/>
<dbReference type="Proteomes" id="UP001218188">
    <property type="component" value="Unassembled WGS sequence"/>
</dbReference>
<dbReference type="Pfam" id="PF00248">
    <property type="entry name" value="Aldo_ket_red"/>
    <property type="match status" value="1"/>
</dbReference>
<name>A0AAD6WVM4_9AGAR</name>
<protein>
    <submittedName>
        <fullName evidence="3">Aldo/keto reductase</fullName>
    </submittedName>
</protein>
<dbReference type="PANTHER" id="PTHR43364:SF4">
    <property type="entry name" value="NAD(P)-LINKED OXIDOREDUCTASE SUPERFAMILY PROTEIN"/>
    <property type="match status" value="1"/>
</dbReference>
<dbReference type="Gene3D" id="3.20.20.100">
    <property type="entry name" value="NADP-dependent oxidoreductase domain"/>
    <property type="match status" value="1"/>
</dbReference>
<evidence type="ECO:0000256" key="1">
    <source>
        <dbReference type="ARBA" id="ARBA00023002"/>
    </source>
</evidence>
<comment type="caution">
    <text evidence="3">The sequence shown here is derived from an EMBL/GenBank/DDBJ whole genome shotgun (WGS) entry which is preliminary data.</text>
</comment>
<evidence type="ECO:0000313" key="3">
    <source>
        <dbReference type="EMBL" id="KAJ7026375.1"/>
    </source>
</evidence>
<dbReference type="SUPFAM" id="SSF51430">
    <property type="entry name" value="NAD(P)-linked oxidoreductase"/>
    <property type="match status" value="1"/>
</dbReference>
<reference evidence="3" key="1">
    <citation type="submission" date="2023-03" db="EMBL/GenBank/DDBJ databases">
        <title>Massive genome expansion in bonnet fungi (Mycena s.s.) driven by repeated elements and novel gene families across ecological guilds.</title>
        <authorList>
            <consortium name="Lawrence Berkeley National Laboratory"/>
            <person name="Harder C.B."/>
            <person name="Miyauchi S."/>
            <person name="Viragh M."/>
            <person name="Kuo A."/>
            <person name="Thoen E."/>
            <person name="Andreopoulos B."/>
            <person name="Lu D."/>
            <person name="Skrede I."/>
            <person name="Drula E."/>
            <person name="Henrissat B."/>
            <person name="Morin E."/>
            <person name="Kohler A."/>
            <person name="Barry K."/>
            <person name="LaButti K."/>
            <person name="Morin E."/>
            <person name="Salamov A."/>
            <person name="Lipzen A."/>
            <person name="Mereny Z."/>
            <person name="Hegedus B."/>
            <person name="Baldrian P."/>
            <person name="Stursova M."/>
            <person name="Weitz H."/>
            <person name="Taylor A."/>
            <person name="Grigoriev I.V."/>
            <person name="Nagy L.G."/>
            <person name="Martin F."/>
            <person name="Kauserud H."/>
        </authorList>
    </citation>
    <scope>NUCLEOTIDE SEQUENCE</scope>
    <source>
        <strain evidence="3">CBHHK200</strain>
    </source>
</reference>
<dbReference type="InterPro" id="IPR023210">
    <property type="entry name" value="NADP_OxRdtase_dom"/>
</dbReference>
<evidence type="ECO:0000259" key="2">
    <source>
        <dbReference type="Pfam" id="PF00248"/>
    </source>
</evidence>
<dbReference type="InterPro" id="IPR036812">
    <property type="entry name" value="NAD(P)_OxRdtase_dom_sf"/>
</dbReference>
<dbReference type="PANTHER" id="PTHR43364">
    <property type="entry name" value="NADH-SPECIFIC METHYLGLYOXAL REDUCTASE-RELATED"/>
    <property type="match status" value="1"/>
</dbReference>
<keyword evidence="1" id="KW-0560">Oxidoreductase</keyword>
<sequence length="326" mass="37248">MAATSALPVTLGLMTWGEKGKGDSRVTEVKECERMLDLFLSYGHKEVDTAYAYNLGTSEEYLGKIDYKSRGVVVDTKLYPAGAVTHSAADLRKFIEIQVKALKTDCIDLWYLHGPDRKTPYAETFKEVNELFKEGKFKRFGISNYMSWEVAEIATLCQVNDWVKPSAYQGIYNAVHRLVEPELFPCLRKFGIAFYGFNPLGGGFFTGKYDQKVGPEQGSRFDPKGPRNNVGFDRYWNDEYFQAVEVVSKVAEEHQLLLTEVAFRWCRYHSHMKVEHGDNLIIGASSYKQLDENLVFLEKGPLPDDIVQALDQAWKKVKGVAYQYWH</sequence>